<feature type="transmembrane region" description="Helical" evidence="1">
    <location>
        <begin position="6"/>
        <end position="25"/>
    </location>
</feature>
<accession>A0A4U1IWA4</accession>
<evidence type="ECO:0000313" key="2">
    <source>
        <dbReference type="EMBL" id="TKC98714.1"/>
    </source>
</evidence>
<protein>
    <submittedName>
        <fullName evidence="2">K(+)-transporting ATPase subunit F</fullName>
    </submittedName>
</protein>
<dbReference type="NCBIfam" id="TIGR02115">
    <property type="entry name" value="potass_kdpF"/>
    <property type="match status" value="1"/>
</dbReference>
<evidence type="ECO:0000256" key="1">
    <source>
        <dbReference type="SAM" id="Phobius"/>
    </source>
</evidence>
<keyword evidence="1" id="KW-0812">Transmembrane</keyword>
<dbReference type="GO" id="GO:0005886">
    <property type="term" value="C:plasma membrane"/>
    <property type="evidence" value="ECO:0007669"/>
    <property type="project" value="InterPro"/>
</dbReference>
<reference evidence="2 3" key="1">
    <citation type="submission" date="2019-04" db="EMBL/GenBank/DDBJ databases">
        <authorList>
            <person name="Li Y."/>
            <person name="Wang J."/>
        </authorList>
    </citation>
    <scope>NUCLEOTIDE SEQUENCE [LARGE SCALE GENOMIC DNA]</scope>
    <source>
        <strain evidence="2 3">DSM 14668</strain>
    </source>
</reference>
<name>A0A4U1IWA4_9BACT</name>
<keyword evidence="1" id="KW-0472">Membrane</keyword>
<keyword evidence="3" id="KW-1185">Reference proteome</keyword>
<dbReference type="AlphaFoldDB" id="A0A4U1IWA4"/>
<gene>
    <name evidence="2" type="primary">kdpF</name>
    <name evidence="2" type="ORF">E8A74_40125</name>
</gene>
<sequence>MATLTSLGGVLAALLFGYLLFALLYPEKLS</sequence>
<proteinExistence type="predicted"/>
<keyword evidence="1" id="KW-1133">Transmembrane helix</keyword>
<dbReference type="InterPro" id="IPR011726">
    <property type="entry name" value="KdpF"/>
</dbReference>
<dbReference type="GO" id="GO:0008556">
    <property type="term" value="F:P-type potassium transmembrane transporter activity"/>
    <property type="evidence" value="ECO:0007669"/>
    <property type="project" value="InterPro"/>
</dbReference>
<dbReference type="RefSeq" id="WP_136934411.1">
    <property type="nucleotide sequence ID" value="NZ_SSMQ01000064.1"/>
</dbReference>
<dbReference type="EMBL" id="SSMQ01000064">
    <property type="protein sequence ID" value="TKC98714.1"/>
    <property type="molecule type" value="Genomic_DNA"/>
</dbReference>
<comment type="caution">
    <text evidence="2">The sequence shown here is derived from an EMBL/GenBank/DDBJ whole genome shotgun (WGS) entry which is preliminary data.</text>
</comment>
<dbReference type="Proteomes" id="UP000309215">
    <property type="component" value="Unassembled WGS sequence"/>
</dbReference>
<evidence type="ECO:0000313" key="3">
    <source>
        <dbReference type="Proteomes" id="UP000309215"/>
    </source>
</evidence>
<dbReference type="Pfam" id="PF09604">
    <property type="entry name" value="Potass_KdpF"/>
    <property type="match status" value="1"/>
</dbReference>
<organism evidence="2 3">
    <name type="scientific">Polyangium fumosum</name>
    <dbReference type="NCBI Taxonomy" id="889272"/>
    <lineage>
        <taxon>Bacteria</taxon>
        <taxon>Pseudomonadati</taxon>
        <taxon>Myxococcota</taxon>
        <taxon>Polyangia</taxon>
        <taxon>Polyangiales</taxon>
        <taxon>Polyangiaceae</taxon>
        <taxon>Polyangium</taxon>
    </lineage>
</organism>